<dbReference type="CDD" id="cd04301">
    <property type="entry name" value="NAT_SF"/>
    <property type="match status" value="1"/>
</dbReference>
<evidence type="ECO:0000313" key="4">
    <source>
        <dbReference type="Proteomes" id="UP000054623"/>
    </source>
</evidence>
<accession>A0A098B8D2</accession>
<protein>
    <submittedName>
        <fullName evidence="2 3">Acetyltransferase</fullName>
    </submittedName>
</protein>
<dbReference type="SUPFAM" id="SSF55729">
    <property type="entry name" value="Acyl-CoA N-acyltransferases (Nat)"/>
    <property type="match status" value="1"/>
</dbReference>
<dbReference type="EMBL" id="LOCK01000011">
    <property type="protein sequence ID" value="KTE92752.1"/>
    <property type="molecule type" value="Genomic_DNA"/>
</dbReference>
<dbReference type="InterPro" id="IPR016181">
    <property type="entry name" value="Acyl_CoA_acyltransferase"/>
</dbReference>
<gene>
    <name evidence="3" type="ORF">AT727_17650</name>
    <name evidence="2" type="ORF">DPCES_4734</name>
</gene>
<dbReference type="OrthoDB" id="9787920at2"/>
<feature type="domain" description="N-acetyltransferase" evidence="1">
    <location>
        <begin position="9"/>
        <end position="144"/>
    </location>
</feature>
<dbReference type="PROSITE" id="PS51186">
    <property type="entry name" value="GNAT"/>
    <property type="match status" value="1"/>
</dbReference>
<dbReference type="Gene3D" id="3.40.630.30">
    <property type="match status" value="1"/>
</dbReference>
<dbReference type="GO" id="GO:0008080">
    <property type="term" value="F:N-acetyltransferase activity"/>
    <property type="evidence" value="ECO:0007669"/>
    <property type="project" value="TreeGrafter"/>
</dbReference>
<reference evidence="2" key="1">
    <citation type="submission" date="2014-07" db="EMBL/GenBank/DDBJ databases">
        <authorList>
            <person name="Hornung V.Bastian."/>
        </authorList>
    </citation>
    <scope>NUCLEOTIDE SEQUENCE</scope>
    <source>
        <strain evidence="2">PCE-S</strain>
    </source>
</reference>
<dbReference type="Proteomes" id="UP000054623">
    <property type="component" value="Unassembled WGS sequence"/>
</dbReference>
<proteinExistence type="predicted"/>
<name>A0A098B8D2_DESHA</name>
<dbReference type="PATRIC" id="fig|49338.4.peg.5091"/>
<reference evidence="3 4" key="2">
    <citation type="submission" date="2015-12" db="EMBL/GenBank/DDBJ databases">
        <title>Draft Genome Sequence of Desulfitobacterium hafniense Strain DH, a Sulfate-reducing Bacterium Isolated from Paddy Soils.</title>
        <authorList>
            <person name="Bao P."/>
            <person name="Zhang X."/>
            <person name="Li G."/>
        </authorList>
    </citation>
    <scope>NUCLEOTIDE SEQUENCE [LARGE SCALE GENOMIC DNA]</scope>
    <source>
        <strain evidence="3 4">DH</strain>
    </source>
</reference>
<dbReference type="EMBL" id="LK996017">
    <property type="protein sequence ID" value="CDX04620.1"/>
    <property type="molecule type" value="Genomic_DNA"/>
</dbReference>
<evidence type="ECO:0000313" key="2">
    <source>
        <dbReference type="EMBL" id="CDX04620.1"/>
    </source>
</evidence>
<dbReference type="PANTHER" id="PTHR13355">
    <property type="entry name" value="GLUCOSAMINE 6-PHOSPHATE N-ACETYLTRANSFERASE"/>
    <property type="match status" value="1"/>
</dbReference>
<dbReference type="InterPro" id="IPR000182">
    <property type="entry name" value="GNAT_dom"/>
</dbReference>
<dbReference type="AlphaFoldDB" id="A0A098B8D2"/>
<dbReference type="InterPro" id="IPR039143">
    <property type="entry name" value="GNPNAT1-like"/>
</dbReference>
<dbReference type="Pfam" id="PF13673">
    <property type="entry name" value="Acetyltransf_10"/>
    <property type="match status" value="1"/>
</dbReference>
<sequence length="144" mass="16797">MFEYVFINMDNPLYQQAVDLRYRIFFRPWNIKQEIVFDSYEDTAIHMICLTEGKVNGYARLNYEGQEAILSQIVVDEEYRNQGLGSELVKRLLDKARLDKKDRVTLSAKVEATKFYKKFAFVVTGDSFSSPKTGLPHIKMVLQL</sequence>
<evidence type="ECO:0000259" key="1">
    <source>
        <dbReference type="PROSITE" id="PS51186"/>
    </source>
</evidence>
<evidence type="ECO:0000313" key="3">
    <source>
        <dbReference type="EMBL" id="KTE92752.1"/>
    </source>
</evidence>
<organism evidence="2">
    <name type="scientific">Desulfitobacterium hafniense</name>
    <name type="common">Desulfitobacterium frappieri</name>
    <dbReference type="NCBI Taxonomy" id="49338"/>
    <lineage>
        <taxon>Bacteria</taxon>
        <taxon>Bacillati</taxon>
        <taxon>Bacillota</taxon>
        <taxon>Clostridia</taxon>
        <taxon>Eubacteriales</taxon>
        <taxon>Desulfitobacteriaceae</taxon>
        <taxon>Desulfitobacterium</taxon>
    </lineage>
</organism>
<dbReference type="PANTHER" id="PTHR13355:SF23">
    <property type="entry name" value="FAMILY N-ACETYLTRANSFERASE, PUTATIVE (AFU_ORTHOLOGUE AFUA_3G00870)-RELATED"/>
    <property type="match status" value="1"/>
</dbReference>
<dbReference type="RefSeq" id="WP_011461776.1">
    <property type="nucleotide sequence ID" value="NZ_JAYFNZ010000018.1"/>
</dbReference>
<keyword evidence="2" id="KW-0808">Transferase</keyword>